<organism evidence="2 3">
    <name type="scientific">Porphyra umbilicalis</name>
    <name type="common">Purple laver</name>
    <name type="synonym">Red alga</name>
    <dbReference type="NCBI Taxonomy" id="2786"/>
    <lineage>
        <taxon>Eukaryota</taxon>
        <taxon>Rhodophyta</taxon>
        <taxon>Bangiophyceae</taxon>
        <taxon>Bangiales</taxon>
        <taxon>Bangiaceae</taxon>
        <taxon>Porphyra</taxon>
    </lineage>
</organism>
<proteinExistence type="predicted"/>
<name>A0A1X6NPD2_PORUM</name>
<accession>A0A1X6NPD2</accession>
<evidence type="ECO:0000313" key="2">
    <source>
        <dbReference type="EMBL" id="OSX70203.1"/>
    </source>
</evidence>
<keyword evidence="3" id="KW-1185">Reference proteome</keyword>
<dbReference type="Gene3D" id="3.80.10.10">
    <property type="entry name" value="Ribonuclease Inhibitor"/>
    <property type="match status" value="1"/>
</dbReference>
<protein>
    <recommendedName>
        <fullName evidence="4">F-box domain-containing protein</fullName>
    </recommendedName>
</protein>
<dbReference type="EMBL" id="KV919295">
    <property type="protein sequence ID" value="OSX70203.1"/>
    <property type="molecule type" value="Genomic_DNA"/>
</dbReference>
<feature type="region of interest" description="Disordered" evidence="1">
    <location>
        <begin position="1"/>
        <end position="37"/>
    </location>
</feature>
<dbReference type="AlphaFoldDB" id="A0A1X6NPD2"/>
<dbReference type="Proteomes" id="UP000218209">
    <property type="component" value="Unassembled WGS sequence"/>
</dbReference>
<evidence type="ECO:0000256" key="1">
    <source>
        <dbReference type="SAM" id="MobiDB-lite"/>
    </source>
</evidence>
<evidence type="ECO:0008006" key="4">
    <source>
        <dbReference type="Google" id="ProtNLM"/>
    </source>
</evidence>
<gene>
    <name evidence="2" type="ORF">BU14_0856s0004</name>
</gene>
<sequence>MQRTWQRTVAHATRRADARRGAGHRAAGAGRRANPAGSGAVASVLVGRKAVGGGRLRTLRLMDVDHQAVVTAAVALRSVASSVICLSLRLRPDALDSLAGLFRSAGRLPAMTNLILARFQRLSSAVLFGQDAAAAIASACPGLTAVELQDAPLPGWGVSWALARGALPHLTSLCICPPCDEINMPAAKDLAAVLTNRSMVNVQLAKSSGGVTPIIVALRSVDHLPEVLSIHTTMPVTAAWRLLDDPIANTRVKNLSLCLSDFPALLLHSAAPLPQLQALSLVCNIPQGAVLDVPNVPITAGWVVPATLRSLMVDVRHEAMPAGVVADDAVLLRWLLTTVAASRAAHSLTDLDLSARIPPGPQLDAMLAPLVAASANTLRLVRLGVAPIADDGVGKRRRMAAALVSALPLAKVEVFRMQHF</sequence>
<reference evidence="2 3" key="1">
    <citation type="submission" date="2017-03" db="EMBL/GenBank/DDBJ databases">
        <title>WGS assembly of Porphyra umbilicalis.</title>
        <authorList>
            <person name="Brawley S.H."/>
            <person name="Blouin N.A."/>
            <person name="Ficko-Blean E."/>
            <person name="Wheeler G.L."/>
            <person name="Lohr M."/>
            <person name="Goodson H.V."/>
            <person name="Jenkins J.W."/>
            <person name="Blaby-Haas C.E."/>
            <person name="Helliwell K.E."/>
            <person name="Chan C."/>
            <person name="Marriage T."/>
            <person name="Bhattacharya D."/>
            <person name="Klein A.S."/>
            <person name="Badis Y."/>
            <person name="Brodie J."/>
            <person name="Cao Y."/>
            <person name="Collen J."/>
            <person name="Dittami S.M."/>
            <person name="Gachon C.M."/>
            <person name="Green B.R."/>
            <person name="Karpowicz S."/>
            <person name="Kim J.W."/>
            <person name="Kudahl U."/>
            <person name="Lin S."/>
            <person name="Michel G."/>
            <person name="Mittag M."/>
            <person name="Olson B.J."/>
            <person name="Pangilinan J."/>
            <person name="Peng Y."/>
            <person name="Qiu H."/>
            <person name="Shu S."/>
            <person name="Singer J.T."/>
            <person name="Smith A.G."/>
            <person name="Sprecher B.N."/>
            <person name="Wagner V."/>
            <person name="Wang W."/>
            <person name="Wang Z.-Y."/>
            <person name="Yan J."/>
            <person name="Yarish C."/>
            <person name="Zoeuner-Riek S."/>
            <person name="Zhuang Y."/>
            <person name="Zou Y."/>
            <person name="Lindquist E.A."/>
            <person name="Grimwood J."/>
            <person name="Barry K."/>
            <person name="Rokhsar D.S."/>
            <person name="Schmutz J."/>
            <person name="Stiller J.W."/>
            <person name="Grossman A.R."/>
            <person name="Prochnik S.E."/>
        </authorList>
    </citation>
    <scope>NUCLEOTIDE SEQUENCE [LARGE SCALE GENOMIC DNA]</scope>
    <source>
        <strain evidence="2">4086291</strain>
    </source>
</reference>
<evidence type="ECO:0000313" key="3">
    <source>
        <dbReference type="Proteomes" id="UP000218209"/>
    </source>
</evidence>
<feature type="compositionally biased region" description="Low complexity" evidence="1">
    <location>
        <begin position="24"/>
        <end position="37"/>
    </location>
</feature>
<dbReference type="InterPro" id="IPR032675">
    <property type="entry name" value="LRR_dom_sf"/>
</dbReference>